<proteinExistence type="predicted"/>
<gene>
    <name evidence="1" type="primary">LOC114347384</name>
</gene>
<reference evidence="1" key="1">
    <citation type="submission" date="2025-08" db="UniProtKB">
        <authorList>
            <consortium name="RefSeq"/>
        </authorList>
    </citation>
    <scope>IDENTIFICATION</scope>
    <source>
        <tissue evidence="1">Whole insect</tissue>
    </source>
</reference>
<name>A0A6P7GVW2_DIAVI</name>
<accession>A0A6P7GVW2</accession>
<organism evidence="1">
    <name type="scientific">Diabrotica virgifera virgifera</name>
    <name type="common">western corn rootworm</name>
    <dbReference type="NCBI Taxonomy" id="50390"/>
    <lineage>
        <taxon>Eukaryota</taxon>
        <taxon>Metazoa</taxon>
        <taxon>Ecdysozoa</taxon>
        <taxon>Arthropoda</taxon>
        <taxon>Hexapoda</taxon>
        <taxon>Insecta</taxon>
        <taxon>Pterygota</taxon>
        <taxon>Neoptera</taxon>
        <taxon>Endopterygota</taxon>
        <taxon>Coleoptera</taxon>
        <taxon>Polyphaga</taxon>
        <taxon>Cucujiformia</taxon>
        <taxon>Chrysomeloidea</taxon>
        <taxon>Chrysomelidae</taxon>
        <taxon>Galerucinae</taxon>
        <taxon>Diabroticina</taxon>
        <taxon>Diabroticites</taxon>
        <taxon>Diabrotica</taxon>
    </lineage>
</organism>
<evidence type="ECO:0000313" key="1">
    <source>
        <dbReference type="RefSeq" id="XP_028153891.1"/>
    </source>
</evidence>
<dbReference type="InParanoid" id="A0A6P7GVW2"/>
<dbReference type="AlphaFoldDB" id="A0A6P7GVW2"/>
<dbReference type="RefSeq" id="XP_028153891.1">
    <property type="nucleotide sequence ID" value="XM_028298090.1"/>
</dbReference>
<protein>
    <submittedName>
        <fullName evidence="1">Uncharacterized protein LOC114347384 isoform X1</fullName>
    </submittedName>
</protein>
<sequence>MQGKLKTKLKVIHTIRPAVTLFSKSRVKGKREPIAQRWSRRIRSLPPIPISMLSPSRKISKKVYSFPIKEEKEVAEKKIKTSSIVPIKKEKGSQKNNTSYHQKEEIVRIVPVIVYVKHNKTKLKSLADDLEIKINTKRVSAELNTTLSEKLKQECTNLEKKWSKRLKQFPTIWTSN</sequence>